<dbReference type="InterPro" id="IPR013783">
    <property type="entry name" value="Ig-like_fold"/>
</dbReference>
<evidence type="ECO:0000256" key="3">
    <source>
        <dbReference type="SAM" id="SignalP"/>
    </source>
</evidence>
<keyword evidence="1" id="KW-0479">Metal-binding</keyword>
<protein>
    <submittedName>
        <fullName evidence="5">Plastocyanin</fullName>
    </submittedName>
</protein>
<evidence type="ECO:0000313" key="6">
    <source>
        <dbReference type="Proteomes" id="UP000278962"/>
    </source>
</evidence>
<dbReference type="InterPro" id="IPR008972">
    <property type="entry name" value="Cupredoxin"/>
</dbReference>
<accession>A0A660LCW7</accession>
<evidence type="ECO:0000256" key="2">
    <source>
        <dbReference type="ARBA" id="ARBA00023008"/>
    </source>
</evidence>
<dbReference type="Proteomes" id="UP000278962">
    <property type="component" value="Unassembled WGS sequence"/>
</dbReference>
<feature type="signal peptide" evidence="3">
    <location>
        <begin position="1"/>
        <end position="21"/>
    </location>
</feature>
<dbReference type="GO" id="GO:0009055">
    <property type="term" value="F:electron transfer activity"/>
    <property type="evidence" value="ECO:0007669"/>
    <property type="project" value="InterPro"/>
</dbReference>
<sequence>MRRTLLALTAFLALPATPALAQHDHGEMGSGPAVPIYNASFAVPHLDVLAGDTVTWHNASLRAHNVLADDRSFASPRLLMDGMFDHRFDTPGDYTYFCQLHPTMRGDIGVHRVLLDAAKEPAAPGKPYALKGRAALPEGATVSIQADGAEQATATVGANGAFTAAVTPAATASYTAVAGGEASPPVQLLVLDRKVSAGLKVGKRTLTITAKVTPASAGSTVVLQLKLKEHFGWWPVKATKTGADGIVRFTVDRGRKVQARVLLTAADEATELARSAAFRLK</sequence>
<evidence type="ECO:0000259" key="4">
    <source>
        <dbReference type="Pfam" id="PF00127"/>
    </source>
</evidence>
<gene>
    <name evidence="5" type="ORF">C8N24_1541</name>
</gene>
<dbReference type="OrthoDB" id="574459at2"/>
<dbReference type="Gene3D" id="2.60.40.10">
    <property type="entry name" value="Immunoglobulins"/>
    <property type="match status" value="1"/>
</dbReference>
<name>A0A660LCW7_9ACTN</name>
<dbReference type="PANTHER" id="PTHR36507">
    <property type="entry name" value="BLL1555 PROTEIN"/>
    <property type="match status" value="1"/>
</dbReference>
<dbReference type="Gene3D" id="2.60.40.420">
    <property type="entry name" value="Cupredoxins - blue copper proteins"/>
    <property type="match status" value="1"/>
</dbReference>
<dbReference type="RefSeq" id="WP_121249480.1">
    <property type="nucleotide sequence ID" value="NZ_RBIL01000001.1"/>
</dbReference>
<dbReference type="Pfam" id="PF00127">
    <property type="entry name" value="Copper-bind"/>
    <property type="match status" value="1"/>
</dbReference>
<dbReference type="SUPFAM" id="SSF49503">
    <property type="entry name" value="Cupredoxins"/>
    <property type="match status" value="1"/>
</dbReference>
<keyword evidence="6" id="KW-1185">Reference proteome</keyword>
<dbReference type="AlphaFoldDB" id="A0A660LCW7"/>
<evidence type="ECO:0000313" key="5">
    <source>
        <dbReference type="EMBL" id="RKQ91713.1"/>
    </source>
</evidence>
<dbReference type="EMBL" id="RBIL01000001">
    <property type="protein sequence ID" value="RKQ91713.1"/>
    <property type="molecule type" value="Genomic_DNA"/>
</dbReference>
<feature type="chain" id="PRO_5024848364" evidence="3">
    <location>
        <begin position="22"/>
        <end position="281"/>
    </location>
</feature>
<comment type="caution">
    <text evidence="5">The sequence shown here is derived from an EMBL/GenBank/DDBJ whole genome shotgun (WGS) entry which is preliminary data.</text>
</comment>
<keyword evidence="3" id="KW-0732">Signal</keyword>
<dbReference type="InterPro" id="IPR000923">
    <property type="entry name" value="BlueCu_1"/>
</dbReference>
<dbReference type="PANTHER" id="PTHR36507:SF1">
    <property type="entry name" value="BLL1555 PROTEIN"/>
    <property type="match status" value="1"/>
</dbReference>
<reference evidence="5 6" key="1">
    <citation type="submission" date="2018-10" db="EMBL/GenBank/DDBJ databases">
        <title>Genomic Encyclopedia of Archaeal and Bacterial Type Strains, Phase II (KMG-II): from individual species to whole genera.</title>
        <authorList>
            <person name="Goeker M."/>
        </authorList>
    </citation>
    <scope>NUCLEOTIDE SEQUENCE [LARGE SCALE GENOMIC DNA]</scope>
    <source>
        <strain evidence="5 6">DSM 14954</strain>
    </source>
</reference>
<feature type="domain" description="Blue (type 1) copper" evidence="4">
    <location>
        <begin position="40"/>
        <end position="110"/>
    </location>
</feature>
<organism evidence="5 6">
    <name type="scientific">Solirubrobacter pauli</name>
    <dbReference type="NCBI Taxonomy" id="166793"/>
    <lineage>
        <taxon>Bacteria</taxon>
        <taxon>Bacillati</taxon>
        <taxon>Actinomycetota</taxon>
        <taxon>Thermoleophilia</taxon>
        <taxon>Solirubrobacterales</taxon>
        <taxon>Solirubrobacteraceae</taxon>
        <taxon>Solirubrobacter</taxon>
    </lineage>
</organism>
<proteinExistence type="predicted"/>
<dbReference type="InterPro" id="IPR052721">
    <property type="entry name" value="ET_Amicyanin"/>
</dbReference>
<dbReference type="GO" id="GO:0005975">
    <property type="term" value="P:carbohydrate metabolic process"/>
    <property type="evidence" value="ECO:0007669"/>
    <property type="project" value="UniProtKB-ARBA"/>
</dbReference>
<evidence type="ECO:0000256" key="1">
    <source>
        <dbReference type="ARBA" id="ARBA00022723"/>
    </source>
</evidence>
<keyword evidence="2" id="KW-0186">Copper</keyword>
<dbReference type="GO" id="GO:0005507">
    <property type="term" value="F:copper ion binding"/>
    <property type="evidence" value="ECO:0007669"/>
    <property type="project" value="InterPro"/>
</dbReference>